<dbReference type="AlphaFoldDB" id="A0A0F9KZH9"/>
<evidence type="ECO:0000313" key="1">
    <source>
        <dbReference type="EMBL" id="KKM69744.1"/>
    </source>
</evidence>
<sequence>MAYTHKITLGWADAGLSQSKTKSYVGDNGPRLDVSIPDSSTDLLTPWSLERGNGIVMIFILSDQAMTLKTNSDSVPDDTIVLVADVPYIWTTDSYDTVQITADVTALYMTNASGSAASLRIESLVDVFA</sequence>
<comment type="caution">
    <text evidence="2">The sequence shown here is derived from an EMBL/GenBank/DDBJ whole genome shotgun (WGS) entry which is preliminary data.</text>
</comment>
<reference evidence="2" key="1">
    <citation type="journal article" date="2015" name="Nature">
        <title>Complex archaea that bridge the gap between prokaryotes and eukaryotes.</title>
        <authorList>
            <person name="Spang A."/>
            <person name="Saw J.H."/>
            <person name="Jorgensen S.L."/>
            <person name="Zaremba-Niedzwiedzka K."/>
            <person name="Martijn J."/>
            <person name="Lind A.E."/>
            <person name="van Eijk R."/>
            <person name="Schleper C."/>
            <person name="Guy L."/>
            <person name="Ettema T.J."/>
        </authorList>
    </citation>
    <scope>NUCLEOTIDE SEQUENCE</scope>
</reference>
<protein>
    <recommendedName>
        <fullName evidence="4">BppU N-terminal domain-containing protein</fullName>
    </recommendedName>
</protein>
<dbReference type="EMBL" id="LAZR01009938">
    <property type="protein sequence ID" value="KKM69744.1"/>
    <property type="molecule type" value="Genomic_DNA"/>
</dbReference>
<evidence type="ECO:0008006" key="4">
    <source>
        <dbReference type="Google" id="ProtNLM"/>
    </source>
</evidence>
<evidence type="ECO:0000313" key="3">
    <source>
        <dbReference type="EMBL" id="KKN18578.1"/>
    </source>
</evidence>
<name>A0A0F9KZH9_9ZZZZ</name>
<evidence type="ECO:0000313" key="2">
    <source>
        <dbReference type="EMBL" id="KKM87083.1"/>
    </source>
</evidence>
<dbReference type="EMBL" id="LAZR01003413">
    <property type="protein sequence ID" value="KKN18578.1"/>
    <property type="molecule type" value="Genomic_DNA"/>
</dbReference>
<gene>
    <name evidence="3" type="ORF">LCGC14_0954430</name>
    <name evidence="2" type="ORF">LCGC14_1272540</name>
    <name evidence="1" type="ORF">LCGC14_1447720</name>
</gene>
<dbReference type="EMBL" id="LAZR01007155">
    <property type="protein sequence ID" value="KKM87083.1"/>
    <property type="molecule type" value="Genomic_DNA"/>
</dbReference>
<accession>A0A0F9KZH9</accession>
<proteinExistence type="predicted"/>
<organism evidence="2">
    <name type="scientific">marine sediment metagenome</name>
    <dbReference type="NCBI Taxonomy" id="412755"/>
    <lineage>
        <taxon>unclassified sequences</taxon>
        <taxon>metagenomes</taxon>
        <taxon>ecological metagenomes</taxon>
    </lineage>
</organism>